<reference evidence="1 2" key="1">
    <citation type="submission" date="2024-01" db="EMBL/GenBank/DDBJ databases">
        <authorList>
            <person name="Waweru B."/>
        </authorList>
    </citation>
    <scope>NUCLEOTIDE SEQUENCE [LARGE SCALE GENOMIC DNA]</scope>
</reference>
<sequence>MHQKPSLSSTKKALGNLSIMIMSAPAGPQLIKSVGVDGGGIGFDKPLLQFLLWMLGGREDCSLPPQSFFTDPDGNSPFYWSEKQKEADCCEWTDIIECDTTTKRVIGLSLWGSGDRSMHAESASECIFVSAFQRIEESQLS</sequence>
<keyword evidence="2" id="KW-1185">Reference proteome</keyword>
<dbReference type="Proteomes" id="UP001314170">
    <property type="component" value="Unassembled WGS sequence"/>
</dbReference>
<proteinExistence type="predicted"/>
<organism evidence="1 2">
    <name type="scientific">Dovyalis caffra</name>
    <dbReference type="NCBI Taxonomy" id="77055"/>
    <lineage>
        <taxon>Eukaryota</taxon>
        <taxon>Viridiplantae</taxon>
        <taxon>Streptophyta</taxon>
        <taxon>Embryophyta</taxon>
        <taxon>Tracheophyta</taxon>
        <taxon>Spermatophyta</taxon>
        <taxon>Magnoliopsida</taxon>
        <taxon>eudicotyledons</taxon>
        <taxon>Gunneridae</taxon>
        <taxon>Pentapetalae</taxon>
        <taxon>rosids</taxon>
        <taxon>fabids</taxon>
        <taxon>Malpighiales</taxon>
        <taxon>Salicaceae</taxon>
        <taxon>Flacourtieae</taxon>
        <taxon>Dovyalis</taxon>
    </lineage>
</organism>
<evidence type="ECO:0000313" key="2">
    <source>
        <dbReference type="Proteomes" id="UP001314170"/>
    </source>
</evidence>
<protein>
    <submittedName>
        <fullName evidence="1">Uncharacterized protein</fullName>
    </submittedName>
</protein>
<dbReference type="AlphaFoldDB" id="A0AAV1RVN2"/>
<comment type="caution">
    <text evidence="1">The sequence shown here is derived from an EMBL/GenBank/DDBJ whole genome shotgun (WGS) entry which is preliminary data.</text>
</comment>
<name>A0AAV1RVN2_9ROSI</name>
<dbReference type="EMBL" id="CAWUPB010001160">
    <property type="protein sequence ID" value="CAK7340741.1"/>
    <property type="molecule type" value="Genomic_DNA"/>
</dbReference>
<evidence type="ECO:0000313" key="1">
    <source>
        <dbReference type="EMBL" id="CAK7340741.1"/>
    </source>
</evidence>
<accession>A0AAV1RVN2</accession>
<gene>
    <name evidence="1" type="ORF">DCAF_LOCUS15827</name>
</gene>